<name>A0ABU0BN64_9HYPH</name>
<dbReference type="EMBL" id="JAUSVF010000001">
    <property type="protein sequence ID" value="MDQ0319695.1"/>
    <property type="molecule type" value="Genomic_DNA"/>
</dbReference>
<sequence length="42" mass="5031">MTRRKLGKRTFILADDLADFFHSLNSGKWPRPNERKSRQEAR</sequence>
<evidence type="ECO:0000313" key="1">
    <source>
        <dbReference type="EMBL" id="MDQ0319695.1"/>
    </source>
</evidence>
<dbReference type="Proteomes" id="UP001230207">
    <property type="component" value="Unassembled WGS sequence"/>
</dbReference>
<comment type="caution">
    <text evidence="1">The sequence shown here is derived from an EMBL/GenBank/DDBJ whole genome shotgun (WGS) entry which is preliminary data.</text>
</comment>
<keyword evidence="2" id="KW-1185">Reference proteome</keyword>
<organism evidence="1 2">
    <name type="scientific">Pararhizobium capsulatum DSM 1112</name>
    <dbReference type="NCBI Taxonomy" id="1121113"/>
    <lineage>
        <taxon>Bacteria</taxon>
        <taxon>Pseudomonadati</taxon>
        <taxon>Pseudomonadota</taxon>
        <taxon>Alphaproteobacteria</taxon>
        <taxon>Hyphomicrobiales</taxon>
        <taxon>Rhizobiaceae</taxon>
        <taxon>Rhizobium/Agrobacterium group</taxon>
        <taxon>Pararhizobium</taxon>
    </lineage>
</organism>
<reference evidence="1 2" key="1">
    <citation type="submission" date="2023-07" db="EMBL/GenBank/DDBJ databases">
        <title>Genomic Encyclopedia of Type Strains, Phase IV (KMG-IV): sequencing the most valuable type-strain genomes for metagenomic binning, comparative biology and taxonomic classification.</title>
        <authorList>
            <person name="Goeker M."/>
        </authorList>
    </citation>
    <scope>NUCLEOTIDE SEQUENCE [LARGE SCALE GENOMIC DNA]</scope>
    <source>
        <strain evidence="1 2">DSM 1112</strain>
    </source>
</reference>
<accession>A0ABU0BN64</accession>
<protein>
    <submittedName>
        <fullName evidence="1">Uncharacterized protein</fullName>
    </submittedName>
</protein>
<evidence type="ECO:0000313" key="2">
    <source>
        <dbReference type="Proteomes" id="UP001230207"/>
    </source>
</evidence>
<proteinExistence type="predicted"/>
<gene>
    <name evidence="1" type="ORF">QO002_001833</name>
</gene>